<evidence type="ECO:0000313" key="1">
    <source>
        <dbReference type="EMBL" id="MEQ2163848.1"/>
    </source>
</evidence>
<name>A0ABV0MXJ0_9TELE</name>
<proteinExistence type="predicted"/>
<dbReference type="EMBL" id="JAHRIO010019999">
    <property type="protein sequence ID" value="MEQ2163848.1"/>
    <property type="molecule type" value="Genomic_DNA"/>
</dbReference>
<sequence length="108" mass="11994">MCRTCLCAKVRESQPLRMSLTTGRDSSYNQVLITLKCSLPTCTMNTSSVIETTHTFLRLLPVRDVPPGFSVPRQRLALDCKISTFVNNLSTSYPLRVKPPSVGFISPC</sequence>
<comment type="caution">
    <text evidence="1">The sequence shown here is derived from an EMBL/GenBank/DDBJ whole genome shotgun (WGS) entry which is preliminary data.</text>
</comment>
<accession>A0ABV0MXJ0</accession>
<reference evidence="1 2" key="1">
    <citation type="submission" date="2021-06" db="EMBL/GenBank/DDBJ databases">
        <authorList>
            <person name="Palmer J.M."/>
        </authorList>
    </citation>
    <scope>NUCLEOTIDE SEQUENCE [LARGE SCALE GENOMIC DNA]</scope>
    <source>
        <strain evidence="1 2">GA_2019</strain>
        <tissue evidence="1">Muscle</tissue>
    </source>
</reference>
<protein>
    <submittedName>
        <fullName evidence="1">Uncharacterized protein</fullName>
    </submittedName>
</protein>
<gene>
    <name evidence="1" type="ORF">GOODEAATRI_000268</name>
</gene>
<evidence type="ECO:0000313" key="2">
    <source>
        <dbReference type="Proteomes" id="UP001476798"/>
    </source>
</evidence>
<keyword evidence="2" id="KW-1185">Reference proteome</keyword>
<organism evidence="1 2">
    <name type="scientific">Goodea atripinnis</name>
    <dbReference type="NCBI Taxonomy" id="208336"/>
    <lineage>
        <taxon>Eukaryota</taxon>
        <taxon>Metazoa</taxon>
        <taxon>Chordata</taxon>
        <taxon>Craniata</taxon>
        <taxon>Vertebrata</taxon>
        <taxon>Euteleostomi</taxon>
        <taxon>Actinopterygii</taxon>
        <taxon>Neopterygii</taxon>
        <taxon>Teleostei</taxon>
        <taxon>Neoteleostei</taxon>
        <taxon>Acanthomorphata</taxon>
        <taxon>Ovalentaria</taxon>
        <taxon>Atherinomorphae</taxon>
        <taxon>Cyprinodontiformes</taxon>
        <taxon>Goodeidae</taxon>
        <taxon>Goodea</taxon>
    </lineage>
</organism>
<dbReference type="Proteomes" id="UP001476798">
    <property type="component" value="Unassembled WGS sequence"/>
</dbReference>